<keyword evidence="2" id="KW-1185">Reference proteome</keyword>
<dbReference type="AlphaFoldDB" id="A0A1Y4SZK8"/>
<evidence type="ECO:0000313" key="2">
    <source>
        <dbReference type="Proteomes" id="UP000195305"/>
    </source>
</evidence>
<dbReference type="Pfam" id="PF13597">
    <property type="entry name" value="NRDD"/>
    <property type="match status" value="1"/>
</dbReference>
<reference evidence="1 2" key="1">
    <citation type="journal article" date="2018" name="BMC Genomics">
        <title>Whole genome sequencing and function prediction of 133 gut anaerobes isolated from chicken caecum in pure cultures.</title>
        <authorList>
            <person name="Medvecky M."/>
            <person name="Cejkova D."/>
            <person name="Polansky O."/>
            <person name="Karasova D."/>
            <person name="Kubasova T."/>
            <person name="Cizek A."/>
            <person name="Rychlik I."/>
        </authorList>
    </citation>
    <scope>NUCLEOTIDE SEQUENCE [LARGE SCALE GENOMIC DNA]</scope>
    <source>
        <strain evidence="1 2">An13</strain>
    </source>
</reference>
<dbReference type="GO" id="GO:0008998">
    <property type="term" value="F:ribonucleoside-triphosphate reductase (thioredoxin) activity"/>
    <property type="evidence" value="ECO:0007669"/>
    <property type="project" value="InterPro"/>
</dbReference>
<dbReference type="EMBL" id="NFLJ01000019">
    <property type="protein sequence ID" value="OUQ34193.1"/>
    <property type="molecule type" value="Genomic_DNA"/>
</dbReference>
<name>A0A1Y4SZK8_9FIRM</name>
<dbReference type="GO" id="GO:0006260">
    <property type="term" value="P:DNA replication"/>
    <property type="evidence" value="ECO:0007669"/>
    <property type="project" value="InterPro"/>
</dbReference>
<dbReference type="Proteomes" id="UP000195305">
    <property type="component" value="Unassembled WGS sequence"/>
</dbReference>
<comment type="caution">
    <text evidence="1">The sequence shown here is derived from an EMBL/GenBank/DDBJ whole genome shotgun (WGS) entry which is preliminary data.</text>
</comment>
<organism evidence="1 2">
    <name type="scientific">Massilimicrobiota timonensis</name>
    <dbReference type="NCBI Taxonomy" id="1776392"/>
    <lineage>
        <taxon>Bacteria</taxon>
        <taxon>Bacillati</taxon>
        <taxon>Bacillota</taxon>
        <taxon>Erysipelotrichia</taxon>
        <taxon>Erysipelotrichales</taxon>
        <taxon>Erysipelotrichaceae</taxon>
        <taxon>Massilimicrobiota</taxon>
    </lineage>
</organism>
<proteinExistence type="predicted"/>
<accession>A0A1Y4SZK8</accession>
<dbReference type="InterPro" id="IPR012833">
    <property type="entry name" value="NrdD"/>
</dbReference>
<gene>
    <name evidence="1" type="ORF">B5E75_07630</name>
</gene>
<sequence length="94" mass="11215">MKDIFDNVEVEVLNGEMCEEEMKEYIQYVKQKFPQDTLTALTLTIDGDFVDMHYHLQPQPMQRIRRITGYLVGTLDRFNDAKRAEEHDRVKHQL</sequence>
<protein>
    <submittedName>
        <fullName evidence="1">Uncharacterized protein</fullName>
    </submittedName>
</protein>
<dbReference type="OrthoDB" id="3173988at2"/>
<evidence type="ECO:0000313" key="1">
    <source>
        <dbReference type="EMBL" id="OUQ34193.1"/>
    </source>
</evidence>